<evidence type="ECO:0000313" key="5">
    <source>
        <dbReference type="Proteomes" id="UP000722485"/>
    </source>
</evidence>
<reference evidence="4" key="1">
    <citation type="submission" date="2020-03" db="EMBL/GenBank/DDBJ databases">
        <title>Draft Genome Sequence of Cylindrodendrum hubeiense.</title>
        <authorList>
            <person name="Buettner E."/>
            <person name="Kellner H."/>
        </authorList>
    </citation>
    <scope>NUCLEOTIDE SEQUENCE</scope>
    <source>
        <strain evidence="4">IHI 201604</strain>
    </source>
</reference>
<sequence>MRDMQSPASVAIRRKILTAYARAESHFTSIGSARALAVIQLRKASVWVLEAISPIYPPSADSETKKVENERLKSVRDALAATIQLLQRAMDLFSSCGDAQGHDLAAVCLLLMNADSADDADTVGVPRIISERLGNEGNAVLALHLSLLAGRIGQRFRYLCGRPSAALAGFECSRRLARLWYKHINDAMKIILQGILDPAGGTASEGSVAIHVEDPQRPLYLIALLTLVVDTFLEHESLFDDPTEVSRLIEITIFWKRIEAAAAAIPDLMARVRSWSDQSRMRVDFLRALITHRRFRCSDLKKAASVTKSYFLKPEHCRIADLLSVSYIVQLATRVGDGKRAAIGLVGARSDVLLQHIRPSIPYSAFCNKLEVQQLALISAELVLQSCIQAESWPRAERAIQRIEQLSPGYFDLLSAFSRLWFWQRSLYVGLVYEGRGNTAKAAQYIFGSMVVWRTISGWSYGPEDRLNAANHPDASLLIDAVVRMLLRHPNDMSAVLDHPHSLLFSEAVNSSQEPCEEDKNAEKGGVGLSPDELKELESLQQELPTLESRLVGLGGQDRHTNWESLKQNTEELGDPWFLHKTLALIPHDVLVVYLMSSQQGLTSFAIAHGSILHAHRNDSAKGVWVTYLVAHFMQDIKSCDKEPNRRLNKLLSALFLQPFERYKRDKQHIIFVPSGDITSLPFGALLYQDDYLISTKCISQVLTLFLLVKLYLKSATTDFGESIQGDGLVFIDRPIMTPRQNLQNLQKGNERNLPWAPLEAATIASMLHVGPPAKSSEDFGREAFAKLLGTATVLHLATHGNIDWLNPLKSGLSLGERFLLSDLAAKRTNLRLVTLSACWTGAGVTQFDGGLLGFSHALLATGALNFVGALWSLTDYVAAIFMVLFYSTLMAAPEPISVAAMFQTATKILMRMSTKNCTDLLKNVEAVWDRIGKNTLPASFLKRSPIDQAKLAREDLENSCSAPKLSHPFYWASFVLIDNADYKLYIDAPKQLKDTAMALRLGTMATRRSDETN</sequence>
<dbReference type="Pfam" id="PF12770">
    <property type="entry name" value="CHAT"/>
    <property type="match status" value="1"/>
</dbReference>
<keyword evidence="2" id="KW-1133">Transmembrane helix</keyword>
<dbReference type="AlphaFoldDB" id="A0A9P5HCG9"/>
<proteinExistence type="predicted"/>
<comment type="caution">
    <text evidence="4">The sequence shown here is derived from an EMBL/GenBank/DDBJ whole genome shotgun (WGS) entry which is preliminary data.</text>
</comment>
<feature type="transmembrane region" description="Helical" evidence="2">
    <location>
        <begin position="878"/>
        <end position="903"/>
    </location>
</feature>
<evidence type="ECO:0000259" key="3">
    <source>
        <dbReference type="Pfam" id="PF12770"/>
    </source>
</evidence>
<name>A0A9P5HCG9_9HYPO</name>
<keyword evidence="5" id="KW-1185">Reference proteome</keyword>
<organism evidence="4 5">
    <name type="scientific">Cylindrodendrum hubeiense</name>
    <dbReference type="NCBI Taxonomy" id="595255"/>
    <lineage>
        <taxon>Eukaryota</taxon>
        <taxon>Fungi</taxon>
        <taxon>Dikarya</taxon>
        <taxon>Ascomycota</taxon>
        <taxon>Pezizomycotina</taxon>
        <taxon>Sordariomycetes</taxon>
        <taxon>Hypocreomycetidae</taxon>
        <taxon>Hypocreales</taxon>
        <taxon>Nectriaceae</taxon>
        <taxon>Cylindrodendrum</taxon>
    </lineage>
</organism>
<dbReference type="EMBL" id="JAANBB010000097">
    <property type="protein sequence ID" value="KAF7550489.1"/>
    <property type="molecule type" value="Genomic_DNA"/>
</dbReference>
<evidence type="ECO:0000256" key="1">
    <source>
        <dbReference type="SAM" id="MobiDB-lite"/>
    </source>
</evidence>
<keyword evidence="2" id="KW-0472">Membrane</keyword>
<evidence type="ECO:0000313" key="4">
    <source>
        <dbReference type="EMBL" id="KAF7550489.1"/>
    </source>
</evidence>
<dbReference type="Proteomes" id="UP000722485">
    <property type="component" value="Unassembled WGS sequence"/>
</dbReference>
<feature type="region of interest" description="Disordered" evidence="1">
    <location>
        <begin position="509"/>
        <end position="530"/>
    </location>
</feature>
<feature type="domain" description="CHAT" evidence="3">
    <location>
        <begin position="650"/>
        <end position="978"/>
    </location>
</feature>
<evidence type="ECO:0000256" key="2">
    <source>
        <dbReference type="SAM" id="Phobius"/>
    </source>
</evidence>
<feature type="transmembrane region" description="Helical" evidence="2">
    <location>
        <begin position="852"/>
        <end position="872"/>
    </location>
</feature>
<gene>
    <name evidence="4" type="ORF">G7Z17_g5682</name>
</gene>
<dbReference type="InterPro" id="IPR024983">
    <property type="entry name" value="CHAT_dom"/>
</dbReference>
<accession>A0A9P5HCG9</accession>
<protein>
    <recommendedName>
        <fullName evidence="3">CHAT domain-containing protein</fullName>
    </recommendedName>
</protein>
<dbReference type="OrthoDB" id="5040840at2759"/>
<keyword evidence="2" id="KW-0812">Transmembrane</keyword>